<evidence type="ECO:0000313" key="2">
    <source>
        <dbReference type="EnsemblMetazoa" id="tetur17g02630.1"/>
    </source>
</evidence>
<keyword evidence="3" id="KW-1185">Reference proteome</keyword>
<sequence length="50" mass="5327">MKDGEDDDAQAGSDGVDDEATLVVSTEKHLSINSNRPVKALIQIDNPDDS</sequence>
<dbReference type="AlphaFoldDB" id="T1KQ27"/>
<dbReference type="EMBL" id="CAEY01000344">
    <property type="status" value="NOT_ANNOTATED_CDS"/>
    <property type="molecule type" value="Genomic_DNA"/>
</dbReference>
<reference evidence="3" key="1">
    <citation type="submission" date="2011-08" db="EMBL/GenBank/DDBJ databases">
        <authorList>
            <person name="Rombauts S."/>
        </authorList>
    </citation>
    <scope>NUCLEOTIDE SEQUENCE</scope>
    <source>
        <strain evidence="3">London</strain>
    </source>
</reference>
<dbReference type="HOGENOM" id="CLU_3126917_0_0_1"/>
<feature type="region of interest" description="Disordered" evidence="1">
    <location>
        <begin position="1"/>
        <end position="20"/>
    </location>
</feature>
<dbReference type="Proteomes" id="UP000015104">
    <property type="component" value="Unassembled WGS sequence"/>
</dbReference>
<organism evidence="2 3">
    <name type="scientific">Tetranychus urticae</name>
    <name type="common">Two-spotted spider mite</name>
    <dbReference type="NCBI Taxonomy" id="32264"/>
    <lineage>
        <taxon>Eukaryota</taxon>
        <taxon>Metazoa</taxon>
        <taxon>Ecdysozoa</taxon>
        <taxon>Arthropoda</taxon>
        <taxon>Chelicerata</taxon>
        <taxon>Arachnida</taxon>
        <taxon>Acari</taxon>
        <taxon>Acariformes</taxon>
        <taxon>Trombidiformes</taxon>
        <taxon>Prostigmata</taxon>
        <taxon>Eleutherengona</taxon>
        <taxon>Raphignathae</taxon>
        <taxon>Tetranychoidea</taxon>
        <taxon>Tetranychidae</taxon>
        <taxon>Tetranychus</taxon>
    </lineage>
</organism>
<protein>
    <submittedName>
        <fullName evidence="2">Uncharacterized protein</fullName>
    </submittedName>
</protein>
<proteinExistence type="predicted"/>
<accession>T1KQ27</accession>
<dbReference type="EnsemblMetazoa" id="tetur17g02630.1">
    <property type="protein sequence ID" value="tetur17g02630.1"/>
    <property type="gene ID" value="tetur17g02630"/>
</dbReference>
<name>T1KQ27_TETUR</name>
<evidence type="ECO:0000256" key="1">
    <source>
        <dbReference type="SAM" id="MobiDB-lite"/>
    </source>
</evidence>
<reference evidence="2" key="2">
    <citation type="submission" date="2015-06" db="UniProtKB">
        <authorList>
            <consortium name="EnsemblMetazoa"/>
        </authorList>
    </citation>
    <scope>IDENTIFICATION</scope>
</reference>
<evidence type="ECO:0000313" key="3">
    <source>
        <dbReference type="Proteomes" id="UP000015104"/>
    </source>
</evidence>